<comment type="caution">
    <text evidence="10">The sequence shown here is derived from an EMBL/GenBank/DDBJ whole genome shotgun (WGS) entry which is preliminary data.</text>
</comment>
<evidence type="ECO:0000256" key="3">
    <source>
        <dbReference type="ARBA" id="ARBA00019515"/>
    </source>
</evidence>
<evidence type="ECO:0000256" key="6">
    <source>
        <dbReference type="ARBA" id="ARBA00023143"/>
    </source>
</evidence>
<keyword evidence="5" id="KW-0574">Periplasm</keyword>
<dbReference type="HAMAP" id="MF_00416">
    <property type="entry name" value="FlgI"/>
    <property type="match status" value="1"/>
</dbReference>
<keyword evidence="10" id="KW-0282">Flagellum</keyword>
<keyword evidence="9" id="KW-1133">Transmembrane helix</keyword>
<evidence type="ECO:0000256" key="7">
    <source>
        <dbReference type="ARBA" id="ARBA00032344"/>
    </source>
</evidence>
<sequence length="415" mass="43937">MTGQLSSPPSASAFPAASEIRCIRRTLAVAPLRGRRTQPPWRQRLLLALLLGLLTGLGFALMAGPVLASGTRIKDIATLKGVRDNQIFGYGLVTGLQGTGDTLRNAQFTEQSLQSLLDRLGINVRDARLRTRNIAAVMVTADLPPYTGTGSRIDVTVTSMGDATSLRGGTLLMTPLTGGDGLVYAAAQGPLAVSGFSVQGQAEQLTQGVPTAGRIPNGALIEREVPGSFRDLPELVFELKNPDFKTAIQIADAINAWSQRALGQRIASARDQRAVVVMRGRQMAQTRLVAQIGDLTIEPDMPARVVVDQRTGTVVIGRNVTISTVAVTHGNLTVRVTETPEVSQPAPFSNGETVVVPRTEVAAEEGRGKLAILRGSDLQTLVRGLNQVGLKPTDIIAILQAVKTAGALQAELVVQ</sequence>
<dbReference type="GO" id="GO:0071973">
    <property type="term" value="P:bacterial-type flagellum-dependent cell motility"/>
    <property type="evidence" value="ECO:0007669"/>
    <property type="project" value="InterPro"/>
</dbReference>
<comment type="subcellular location">
    <subcellularLocation>
        <location evidence="2 8">Bacterial flagellum basal body</location>
    </subcellularLocation>
</comment>
<reference evidence="10" key="2">
    <citation type="submission" date="2021-09" db="EMBL/GenBank/DDBJ databases">
        <authorList>
            <person name="Gilroy R."/>
        </authorList>
    </citation>
    <scope>NUCLEOTIDE SEQUENCE</scope>
    <source>
        <strain evidence="10">316</strain>
    </source>
</reference>
<feature type="transmembrane region" description="Helical" evidence="9">
    <location>
        <begin position="45"/>
        <end position="68"/>
    </location>
</feature>
<protein>
    <recommendedName>
        <fullName evidence="3 8">Flagellar P-ring protein</fullName>
    </recommendedName>
    <alternativeName>
        <fullName evidence="7 8">Basal body P-ring protein</fullName>
    </alternativeName>
</protein>
<dbReference type="PANTHER" id="PTHR30381:SF0">
    <property type="entry name" value="FLAGELLAR P-RING PROTEIN"/>
    <property type="match status" value="1"/>
</dbReference>
<keyword evidence="6 8" id="KW-0975">Bacterial flagellum</keyword>
<dbReference type="NCBIfam" id="NF009430">
    <property type="entry name" value="PRK12789.1"/>
    <property type="match status" value="1"/>
</dbReference>
<dbReference type="PANTHER" id="PTHR30381">
    <property type="entry name" value="FLAGELLAR P-RING PERIPLASMIC PROTEIN FLGI"/>
    <property type="match status" value="1"/>
</dbReference>
<dbReference type="GO" id="GO:0030288">
    <property type="term" value="C:outer membrane-bounded periplasmic space"/>
    <property type="evidence" value="ECO:0007669"/>
    <property type="project" value="InterPro"/>
</dbReference>
<evidence type="ECO:0000256" key="8">
    <source>
        <dbReference type="HAMAP-Rule" id="MF_00416"/>
    </source>
</evidence>
<proteinExistence type="inferred from homology"/>
<keyword evidence="10" id="KW-0966">Cell projection</keyword>
<keyword evidence="9" id="KW-0812">Transmembrane</keyword>
<dbReference type="EMBL" id="DYYG01000005">
    <property type="protein sequence ID" value="HJE22225.1"/>
    <property type="molecule type" value="Genomic_DNA"/>
</dbReference>
<dbReference type="Proteomes" id="UP000742631">
    <property type="component" value="Unassembled WGS sequence"/>
</dbReference>
<evidence type="ECO:0000313" key="11">
    <source>
        <dbReference type="Proteomes" id="UP000742631"/>
    </source>
</evidence>
<gene>
    <name evidence="8 10" type="primary">flgI</name>
    <name evidence="10" type="ORF">K8W01_01005</name>
</gene>
<evidence type="ECO:0000256" key="4">
    <source>
        <dbReference type="ARBA" id="ARBA00022729"/>
    </source>
</evidence>
<dbReference type="GO" id="GO:0009428">
    <property type="term" value="C:bacterial-type flagellum basal body, distal rod, P ring"/>
    <property type="evidence" value="ECO:0007669"/>
    <property type="project" value="InterPro"/>
</dbReference>
<accession>A0A921DZ03</accession>
<reference evidence="10" key="1">
    <citation type="journal article" date="2021" name="PeerJ">
        <title>Extensive microbial diversity within the chicken gut microbiome revealed by metagenomics and culture.</title>
        <authorList>
            <person name="Gilroy R."/>
            <person name="Ravi A."/>
            <person name="Getino M."/>
            <person name="Pursley I."/>
            <person name="Horton D.L."/>
            <person name="Alikhan N.F."/>
            <person name="Baker D."/>
            <person name="Gharbi K."/>
            <person name="Hall N."/>
            <person name="Watson M."/>
            <person name="Adriaenssens E.M."/>
            <person name="Foster-Nyarko E."/>
            <person name="Jarju S."/>
            <person name="Secka A."/>
            <person name="Antonio M."/>
            <person name="Oren A."/>
            <person name="Chaudhuri R.R."/>
            <person name="La Ragione R."/>
            <person name="Hildebrand F."/>
            <person name="Pallen M.J."/>
        </authorList>
    </citation>
    <scope>NUCLEOTIDE SEQUENCE</scope>
    <source>
        <strain evidence="10">316</strain>
    </source>
</reference>
<dbReference type="InterPro" id="IPR001782">
    <property type="entry name" value="Flag_FlgI"/>
</dbReference>
<evidence type="ECO:0000256" key="9">
    <source>
        <dbReference type="SAM" id="Phobius"/>
    </source>
</evidence>
<comment type="function">
    <text evidence="1 8">Assembles around the rod to form the L-ring and probably protects the motor/basal body from shearing forces during rotation.</text>
</comment>
<dbReference type="PRINTS" id="PR01010">
    <property type="entry name" value="FLGPRINGFLGI"/>
</dbReference>
<dbReference type="NCBIfam" id="NF003676">
    <property type="entry name" value="PRK05303.1"/>
    <property type="match status" value="1"/>
</dbReference>
<evidence type="ECO:0000313" key="10">
    <source>
        <dbReference type="EMBL" id="HJE22225.1"/>
    </source>
</evidence>
<dbReference type="Pfam" id="PF02119">
    <property type="entry name" value="FlgI"/>
    <property type="match status" value="1"/>
</dbReference>
<name>A0A921DZ03_9HYPH</name>
<keyword evidence="10" id="KW-0969">Cilium</keyword>
<evidence type="ECO:0000256" key="1">
    <source>
        <dbReference type="ARBA" id="ARBA00002591"/>
    </source>
</evidence>
<evidence type="ECO:0000256" key="2">
    <source>
        <dbReference type="ARBA" id="ARBA00004117"/>
    </source>
</evidence>
<keyword evidence="9" id="KW-0472">Membrane</keyword>
<keyword evidence="4" id="KW-0732">Signal</keyword>
<comment type="similarity">
    <text evidence="8">Belongs to the FlgI family.</text>
</comment>
<dbReference type="AlphaFoldDB" id="A0A921DZ03"/>
<comment type="subunit">
    <text evidence="8">The basal body constitutes a major portion of the flagellar organelle and consists of four rings (L,P,S, and M) mounted on a central rod.</text>
</comment>
<dbReference type="GO" id="GO:0005198">
    <property type="term" value="F:structural molecule activity"/>
    <property type="evidence" value="ECO:0007669"/>
    <property type="project" value="InterPro"/>
</dbReference>
<organism evidence="10 11">
    <name type="scientific">Methylorubrum populi</name>
    <dbReference type="NCBI Taxonomy" id="223967"/>
    <lineage>
        <taxon>Bacteria</taxon>
        <taxon>Pseudomonadati</taxon>
        <taxon>Pseudomonadota</taxon>
        <taxon>Alphaproteobacteria</taxon>
        <taxon>Hyphomicrobiales</taxon>
        <taxon>Methylobacteriaceae</taxon>
        <taxon>Methylorubrum</taxon>
    </lineage>
</organism>
<evidence type="ECO:0000256" key="5">
    <source>
        <dbReference type="ARBA" id="ARBA00022764"/>
    </source>
</evidence>